<dbReference type="AlphaFoldDB" id="A0A3Q3EGW0"/>
<feature type="region of interest" description="Disordered" evidence="1">
    <location>
        <begin position="461"/>
        <end position="486"/>
    </location>
</feature>
<keyword evidence="2" id="KW-0472">Membrane</keyword>
<sequence length="618" mass="67320">MGLKSRVGVRNTFVLLILGNIATVISLHGTYSQSLDCTNDFESYVLQFGGENCTEYNMTLKWDKEKGCIFSQCDVGQCCCSVQMDYFVINNKHTATVWKNGESIETKTISVTDSIKPKTPTIISVDESNGNYQVVWLTNTEQESILTKSLTAEVTYYEKGCTDKVSVKVSQTADGGRNYYEIQGRLLNSSTTYVVSVKSFIDWSGKYSDSSNEWEFTTPVSSNTLFLAIVIGLSVAAVLISGVIYGCYRARGESNHRLLFNLLPSLCQVLKPVRPIISSVCVEPFSDDSKTWLKDSLKDFSSGSNQQSSGISTGSSCLSYANTEPADIIAEVQDALRKTFANICPISPMTTSLLTDSNTNSGLLCDPHSPCDVRAEDGSSGSSAFLNQTYSLLIPNCPAQIKTDISDVPKQNEMFCESAYCPSEGITVISYQQAPACPLINLTPEVSSLLPPDMSYQPCNADSGRFSSAEDSGSSAFSSGRDTAASCDPGSRVKAACEILENENPEQVTVCDENPCYGSMPAGSQSFPPVDCDYQPFQNLVEQPCILLSEKRSDENEKHLAKQPQEFFITMPQTLLNPVVACPTSNGRCLSELQRPFLSLSSADQFSPVITDSGYHCV</sequence>
<dbReference type="Gene3D" id="2.60.40.10">
    <property type="entry name" value="Immunoglobulins"/>
    <property type="match status" value="1"/>
</dbReference>
<feature type="transmembrane region" description="Helical" evidence="2">
    <location>
        <begin position="225"/>
        <end position="248"/>
    </location>
</feature>
<proteinExistence type="predicted"/>
<feature type="transmembrane region" description="Helical" evidence="2">
    <location>
        <begin position="12"/>
        <end position="31"/>
    </location>
</feature>
<dbReference type="GeneTree" id="ENSGT00530000069547"/>
<dbReference type="STRING" id="56723.ENSLBEP00000006608"/>
<dbReference type="InParanoid" id="A0A3Q3EGW0"/>
<protein>
    <submittedName>
        <fullName evidence="3">Uncharacterized LOC109981108</fullName>
    </submittedName>
</protein>
<keyword evidence="4" id="KW-1185">Reference proteome</keyword>
<evidence type="ECO:0000313" key="4">
    <source>
        <dbReference type="Proteomes" id="UP000261660"/>
    </source>
</evidence>
<evidence type="ECO:0000313" key="3">
    <source>
        <dbReference type="Ensembl" id="ENSLBEP00000006608.1"/>
    </source>
</evidence>
<reference evidence="3" key="2">
    <citation type="submission" date="2025-09" db="UniProtKB">
        <authorList>
            <consortium name="Ensembl"/>
        </authorList>
    </citation>
    <scope>IDENTIFICATION</scope>
</reference>
<organism evidence="3 4">
    <name type="scientific">Labrus bergylta</name>
    <name type="common">ballan wrasse</name>
    <dbReference type="NCBI Taxonomy" id="56723"/>
    <lineage>
        <taxon>Eukaryota</taxon>
        <taxon>Metazoa</taxon>
        <taxon>Chordata</taxon>
        <taxon>Craniata</taxon>
        <taxon>Vertebrata</taxon>
        <taxon>Euteleostomi</taxon>
        <taxon>Actinopterygii</taxon>
        <taxon>Neopterygii</taxon>
        <taxon>Teleostei</taxon>
        <taxon>Neoteleostei</taxon>
        <taxon>Acanthomorphata</taxon>
        <taxon>Eupercaria</taxon>
        <taxon>Labriformes</taxon>
        <taxon>Labridae</taxon>
        <taxon>Labrus</taxon>
    </lineage>
</organism>
<accession>A0A3Q3EGW0</accession>
<keyword evidence="2" id="KW-0812">Transmembrane</keyword>
<dbReference type="Ensembl" id="ENSLBET00000006945.1">
    <property type="protein sequence ID" value="ENSLBEP00000006608.1"/>
    <property type="gene ID" value="ENSLBEG00000005095.1"/>
</dbReference>
<dbReference type="InterPro" id="IPR036116">
    <property type="entry name" value="FN3_sf"/>
</dbReference>
<feature type="compositionally biased region" description="Low complexity" evidence="1">
    <location>
        <begin position="463"/>
        <end position="482"/>
    </location>
</feature>
<keyword evidence="2" id="KW-1133">Transmembrane helix</keyword>
<evidence type="ECO:0000256" key="2">
    <source>
        <dbReference type="SAM" id="Phobius"/>
    </source>
</evidence>
<evidence type="ECO:0000256" key="1">
    <source>
        <dbReference type="SAM" id="MobiDB-lite"/>
    </source>
</evidence>
<dbReference type="InterPro" id="IPR013783">
    <property type="entry name" value="Ig-like_fold"/>
</dbReference>
<dbReference type="SUPFAM" id="SSF49265">
    <property type="entry name" value="Fibronectin type III"/>
    <property type="match status" value="1"/>
</dbReference>
<name>A0A3Q3EGW0_9LABR</name>
<dbReference type="Proteomes" id="UP000261660">
    <property type="component" value="Unplaced"/>
</dbReference>
<reference evidence="3" key="1">
    <citation type="submission" date="2025-08" db="UniProtKB">
        <authorList>
            <consortium name="Ensembl"/>
        </authorList>
    </citation>
    <scope>IDENTIFICATION</scope>
</reference>